<evidence type="ECO:0000259" key="1">
    <source>
        <dbReference type="Pfam" id="PF22893"/>
    </source>
</evidence>
<reference evidence="2" key="1">
    <citation type="submission" date="2011-06" db="EMBL/GenBank/DDBJ databases">
        <title>The Genome Sequence of Fusarium oxysporum Fo47.</title>
        <authorList>
            <consortium name="The Broad Institute Genome Sequencing Platform"/>
            <person name="Ma L.-J."/>
            <person name="Gale L.R."/>
            <person name="Schwartz D.C."/>
            <person name="Zhou S."/>
            <person name="Corby-Kistler H."/>
            <person name="Young S.K."/>
            <person name="Zeng Q."/>
            <person name="Gargeya S."/>
            <person name="Fitzgerald M."/>
            <person name="Haas B."/>
            <person name="Abouelleil A."/>
            <person name="Alvarado L."/>
            <person name="Arachchi H.M."/>
            <person name="Berlin A."/>
            <person name="Brown A."/>
            <person name="Chapman S.B."/>
            <person name="Chen Z."/>
            <person name="Dunbar C."/>
            <person name="Freedman E."/>
            <person name="Gearin G."/>
            <person name="Gellesch M."/>
            <person name="Goldberg J."/>
            <person name="Griggs A."/>
            <person name="Gujja S."/>
            <person name="Heiman D."/>
            <person name="Howarth C."/>
            <person name="Larson L."/>
            <person name="Lui A."/>
            <person name="MacDonald P.J.P."/>
            <person name="Mehta T."/>
            <person name="Montmayeur A."/>
            <person name="Murphy C."/>
            <person name="Neiman D."/>
            <person name="Pearson M."/>
            <person name="Priest M."/>
            <person name="Roberts A."/>
            <person name="Saif S."/>
            <person name="Shea T."/>
            <person name="Shenoy N."/>
            <person name="Sisk P."/>
            <person name="Stolte C."/>
            <person name="Sykes S."/>
            <person name="Wortman J."/>
            <person name="Nusbaum C."/>
            <person name="Birren B."/>
        </authorList>
    </citation>
    <scope>NUCLEOTIDE SEQUENCE [LARGE SCALE GENOMIC DNA]</scope>
    <source>
        <strain evidence="2">Fo47</strain>
    </source>
</reference>
<dbReference type="AlphaFoldDB" id="W9KF41"/>
<dbReference type="Proteomes" id="UP000030766">
    <property type="component" value="Unassembled WGS sequence"/>
</dbReference>
<evidence type="ECO:0000313" key="2">
    <source>
        <dbReference type="EMBL" id="EWZ40565.1"/>
    </source>
</evidence>
<dbReference type="InterPro" id="IPR054464">
    <property type="entry name" value="ULD_fung"/>
</dbReference>
<name>W9KF41_FUSOX</name>
<reference evidence="2" key="2">
    <citation type="submission" date="2012-06" db="EMBL/GenBank/DDBJ databases">
        <title>Annotation of the Genome Sequence of Fusarium oxysporum Fo47.</title>
        <authorList>
            <consortium name="The Broad Institute Genomics Platform"/>
            <person name="Ma L.-J."/>
            <person name="Corby-Kistler H."/>
            <person name="Broz K."/>
            <person name="Gale L.R."/>
            <person name="Jonkers W."/>
            <person name="O'Donnell K."/>
            <person name="Ploetz R."/>
            <person name="Steinberg C."/>
            <person name="Schwartz D.C."/>
            <person name="VanEtten H."/>
            <person name="Zhou S."/>
            <person name="Young S.K."/>
            <person name="Zeng Q."/>
            <person name="Gargeya S."/>
            <person name="Fitzgerald M."/>
            <person name="Abouelleil A."/>
            <person name="Alvarado L."/>
            <person name="Chapman S.B."/>
            <person name="Gainer-Dewar J."/>
            <person name="Goldberg J."/>
            <person name="Griggs A."/>
            <person name="Gujja S."/>
            <person name="Hansen M."/>
            <person name="Howarth C."/>
            <person name="Imamovic A."/>
            <person name="Ireland A."/>
            <person name="Larimer J."/>
            <person name="McCowan C."/>
            <person name="Murphy C."/>
            <person name="Pearson M."/>
            <person name="Poon T.W."/>
            <person name="Priest M."/>
            <person name="Roberts A."/>
            <person name="Saif S."/>
            <person name="Shea T."/>
            <person name="Sykes S."/>
            <person name="Wortman J."/>
            <person name="Nusbaum C."/>
            <person name="Birren B."/>
        </authorList>
    </citation>
    <scope>NUCLEOTIDE SEQUENCE</scope>
    <source>
        <strain evidence="2">Fo47</strain>
    </source>
</reference>
<accession>W9KF41</accession>
<dbReference type="HOGENOM" id="CLU_021979_0_0_1"/>
<dbReference type="EMBL" id="JH717900">
    <property type="protein sequence ID" value="EWZ40565.1"/>
    <property type="molecule type" value="Genomic_DNA"/>
</dbReference>
<dbReference type="Pfam" id="PF22893">
    <property type="entry name" value="ULD_2"/>
    <property type="match status" value="1"/>
</dbReference>
<proteinExistence type="predicted"/>
<protein>
    <recommendedName>
        <fullName evidence="1">Ubiquitin-like domain-containing protein</fullName>
    </recommendedName>
</protein>
<organism evidence="2">
    <name type="scientific">Fusarium oxysporum Fo47</name>
    <dbReference type="NCBI Taxonomy" id="660027"/>
    <lineage>
        <taxon>Eukaryota</taxon>
        <taxon>Fungi</taxon>
        <taxon>Dikarya</taxon>
        <taxon>Ascomycota</taxon>
        <taxon>Pezizomycotina</taxon>
        <taxon>Sordariomycetes</taxon>
        <taxon>Hypocreomycetidae</taxon>
        <taxon>Hypocreales</taxon>
        <taxon>Nectriaceae</taxon>
        <taxon>Fusarium</taxon>
        <taxon>Fusarium oxysporum species complex</taxon>
    </lineage>
</organism>
<feature type="domain" description="Ubiquitin-like" evidence="1">
    <location>
        <begin position="158"/>
        <end position="240"/>
    </location>
</feature>
<sequence length="271" mass="30906">MAAINVLLILQQQRLTLQFQATCTAQSMAIEKHAIAMAGHASDILNIASKTQTAIGALEVSTGMRAKTYSEHINEIYESLKAMERNMRHMTLKSERGTAVVHHQANFITRHAKTLFHLMQDIKRLFFLCISLPKNNARQLTSKHIISAIEVIPLHLTLDIVRLNDVHGESWALPLQTCRTWESFKEILQFVVYANERPGAKCITHNLFATAQAKTGKKVDQETWETMIEPGFHLEQAVVLKVDHWSRRCLDPKYTGTLLDHALEFETRQVW</sequence>
<dbReference type="VEuPathDB" id="FungiDB:FOZG_09227"/>
<gene>
    <name evidence="2" type="ORF">FOZG_09227</name>
</gene>